<dbReference type="PANTHER" id="PTHR21452:SF4">
    <property type="entry name" value="EXPORTIN-6"/>
    <property type="match status" value="1"/>
</dbReference>
<keyword evidence="4" id="KW-0813">Transport</keyword>
<protein>
    <submittedName>
        <fullName evidence="10">Exportin 6</fullName>
    </submittedName>
</protein>
<evidence type="ECO:0000313" key="11">
    <source>
        <dbReference type="Proteomes" id="UP000694380"/>
    </source>
</evidence>
<dbReference type="InterPro" id="IPR016024">
    <property type="entry name" value="ARM-type_fold"/>
</dbReference>
<keyword evidence="6" id="KW-0653">Protein transport</keyword>
<comment type="subcellular location">
    <subcellularLocation>
        <location evidence="2">Cytoplasm</location>
    </subcellularLocation>
    <subcellularLocation>
        <location evidence="1">Nucleus</location>
    </subcellularLocation>
</comment>
<name>A0A8C3ILB6_CHRPI</name>
<keyword evidence="11" id="KW-1185">Reference proteome</keyword>
<keyword evidence="8" id="KW-0732">Signal</keyword>
<evidence type="ECO:0000256" key="2">
    <source>
        <dbReference type="ARBA" id="ARBA00004496"/>
    </source>
</evidence>
<proteinExistence type="inferred from homology"/>
<dbReference type="InterPro" id="IPR013598">
    <property type="entry name" value="Exportin-1/Importin-b-like"/>
</dbReference>
<evidence type="ECO:0000256" key="5">
    <source>
        <dbReference type="ARBA" id="ARBA00022490"/>
    </source>
</evidence>
<dbReference type="GO" id="GO:0005634">
    <property type="term" value="C:nucleus"/>
    <property type="evidence" value="ECO:0007669"/>
    <property type="project" value="UniProtKB-SubCell"/>
</dbReference>
<dbReference type="AlphaFoldDB" id="A0A8C3ILB6"/>
<dbReference type="GO" id="GO:0006611">
    <property type="term" value="P:protein export from nucleus"/>
    <property type="evidence" value="ECO:0007669"/>
    <property type="project" value="InterPro"/>
</dbReference>
<keyword evidence="7" id="KW-0539">Nucleus</keyword>
<evidence type="ECO:0000256" key="3">
    <source>
        <dbReference type="ARBA" id="ARBA00009466"/>
    </source>
</evidence>
<evidence type="ECO:0000256" key="7">
    <source>
        <dbReference type="ARBA" id="ARBA00023242"/>
    </source>
</evidence>
<reference evidence="10" key="2">
    <citation type="submission" date="2025-09" db="UniProtKB">
        <authorList>
            <consortium name="Ensembl"/>
        </authorList>
    </citation>
    <scope>IDENTIFICATION</scope>
</reference>
<feature type="domain" description="Exportin-1/Importin-beta-like" evidence="9">
    <location>
        <begin position="15"/>
        <end position="159"/>
    </location>
</feature>
<evidence type="ECO:0000259" key="9">
    <source>
        <dbReference type="Pfam" id="PF08389"/>
    </source>
</evidence>
<evidence type="ECO:0000256" key="6">
    <source>
        <dbReference type="ARBA" id="ARBA00022927"/>
    </source>
</evidence>
<dbReference type="PANTHER" id="PTHR21452">
    <property type="entry name" value="EXPORTIN-6"/>
    <property type="match status" value="1"/>
</dbReference>
<dbReference type="GO" id="GO:0005049">
    <property type="term" value="F:nuclear export signal receptor activity"/>
    <property type="evidence" value="ECO:0007669"/>
    <property type="project" value="InterPro"/>
</dbReference>
<dbReference type="Ensembl" id="ENSCPBT00000041943.1">
    <property type="protein sequence ID" value="ENSCPBP00000035763.1"/>
    <property type="gene ID" value="ENSCPBG00000024660.1"/>
</dbReference>
<dbReference type="InterPro" id="IPR040016">
    <property type="entry name" value="XPO6"/>
</dbReference>
<evidence type="ECO:0000313" key="10">
    <source>
        <dbReference type="Ensembl" id="ENSCPBP00000035763.1"/>
    </source>
</evidence>
<dbReference type="Gene3D" id="1.25.10.10">
    <property type="entry name" value="Leucine-rich Repeat Variant"/>
    <property type="match status" value="1"/>
</dbReference>
<accession>A0A8C3ILB6</accession>
<keyword evidence="5" id="KW-0963">Cytoplasm</keyword>
<dbReference type="GO" id="GO:0005737">
    <property type="term" value="C:cytoplasm"/>
    <property type="evidence" value="ECO:0007669"/>
    <property type="project" value="UniProtKB-SubCell"/>
</dbReference>
<feature type="chain" id="PRO_5034404016" evidence="8">
    <location>
        <begin position="21"/>
        <end position="955"/>
    </location>
</feature>
<dbReference type="SUPFAM" id="SSF48371">
    <property type="entry name" value="ARM repeat"/>
    <property type="match status" value="1"/>
</dbReference>
<dbReference type="Pfam" id="PF08389">
    <property type="entry name" value="Xpo1"/>
    <property type="match status" value="1"/>
</dbReference>
<dbReference type="Proteomes" id="UP000694380">
    <property type="component" value="Unplaced"/>
</dbReference>
<dbReference type="FunFam" id="1.25.10.10:FF:000147">
    <property type="entry name" value="exportin-6 isoform X2"/>
    <property type="match status" value="1"/>
</dbReference>
<dbReference type="GeneTree" id="ENSGT00390000002810"/>
<comment type="similarity">
    <text evidence="3">Belongs to the exportin family.</text>
</comment>
<sequence>MNKMLVTLFTSCLFFQLIQSPVTTPLGLIMLKTTSEELACPREDLSVARKEELRKLLLDQVQTVLGLLTGILESIWDKHSVTAATPPPSPSSGESGGDLLSSLLQSPSAAKLLNQPIPILDTESEYICSLALECLAHLFSWIPLSASITPSLLTTIFHFARFGCDTRARKMSSVNGSSQNSVLGQERGRLGILAMSCINELMSKNCVPMEFEEYLLRMFQQTFYLLQKITKENNAHTVKSRLEELDESYIEKFTDFLRLFVSVHLRRIESYSQFPVVEFLALLFKYTFHQPTHEGYFSCLDIWTLFLDYLTSKIKSRLAGKEAVFNRYEDALVLLLTEVLNRIQFRYNQAQLEELDDETLDDDQQTEWQRYLRQSLEVVAKVMELLPTHAFSTLFPVLQDNLEVYLGLQQFVVTSGTGHRLNITAENDCRRLHCSLRDLSSLLQAVGRLAEYFIGDVFAARFNDALTVVERLVKVTLYGSQIKLYNIETAVPSVLKPDLIDVHAQSLAALQAYSHWLAQFYSEVHRQNPEQFISLVSTALEAITPLISSKVQEKLLLSACHLLVSLATTVRPVFLIRIPAVQKVFNRITDTSAQRLPDKAQVLVCRALSNVLLLPWPNLPESEQQWAVRSTNHASLISALTREYRHLKSSAILPQRKVRLEDNVTDEMLSFFLTLFQGLRVQMGVPFTEQIIQTFLNMFTREQLAESILHEGSTGCRVVEKFLKILQVVVQEPGQVFKPFLPSIISLCMEQVYPIIAERSSPDVKAELFELLFRVLHHNWRYFFKSSVLASVQRGIAEEQMENEAQFSAIMQAFGQSFLQPDIHLFKQNLFYLETLNTKQKLYHKKIFRTTMLFQFVNVLLQVLVHKSHDLLQEEIGIAIYNMASVDFDSFYSAFLTEFLASCDGVDSNQKNVLGRNFKMDRDLPSFTQNVHRLVNDLRYYRLCNDSLPPGTVKL</sequence>
<gene>
    <name evidence="10" type="primary">XPO6</name>
</gene>
<evidence type="ECO:0000256" key="8">
    <source>
        <dbReference type="SAM" id="SignalP"/>
    </source>
</evidence>
<evidence type="ECO:0000256" key="4">
    <source>
        <dbReference type="ARBA" id="ARBA00022448"/>
    </source>
</evidence>
<evidence type="ECO:0000256" key="1">
    <source>
        <dbReference type="ARBA" id="ARBA00004123"/>
    </source>
</evidence>
<dbReference type="InterPro" id="IPR011989">
    <property type="entry name" value="ARM-like"/>
</dbReference>
<organism evidence="10 11">
    <name type="scientific">Chrysemys picta bellii</name>
    <name type="common">Western painted turtle</name>
    <name type="synonym">Emys bellii</name>
    <dbReference type="NCBI Taxonomy" id="8478"/>
    <lineage>
        <taxon>Eukaryota</taxon>
        <taxon>Metazoa</taxon>
        <taxon>Chordata</taxon>
        <taxon>Craniata</taxon>
        <taxon>Vertebrata</taxon>
        <taxon>Euteleostomi</taxon>
        <taxon>Archelosauria</taxon>
        <taxon>Testudinata</taxon>
        <taxon>Testudines</taxon>
        <taxon>Cryptodira</taxon>
        <taxon>Durocryptodira</taxon>
        <taxon>Testudinoidea</taxon>
        <taxon>Emydidae</taxon>
        <taxon>Chrysemys</taxon>
    </lineage>
</organism>
<feature type="signal peptide" evidence="8">
    <location>
        <begin position="1"/>
        <end position="20"/>
    </location>
</feature>
<reference evidence="10" key="1">
    <citation type="submission" date="2025-08" db="UniProtKB">
        <authorList>
            <consortium name="Ensembl"/>
        </authorList>
    </citation>
    <scope>IDENTIFICATION</scope>
</reference>